<dbReference type="PANTHER" id="PTHR31806">
    <property type="entry name" value="PURINE-CYTOSINE PERMEASE FCY2-RELATED"/>
    <property type="match status" value="1"/>
</dbReference>
<keyword evidence="10" id="KW-1185">Reference proteome</keyword>
<dbReference type="CDD" id="cd11484">
    <property type="entry name" value="SLC-NCS1sbd_CobB-like"/>
    <property type="match status" value="1"/>
</dbReference>
<feature type="transmembrane region" description="Helical" evidence="8">
    <location>
        <begin position="331"/>
        <end position="353"/>
    </location>
</feature>
<dbReference type="GeneID" id="89686064"/>
<feature type="transmembrane region" description="Helical" evidence="8">
    <location>
        <begin position="140"/>
        <end position="159"/>
    </location>
</feature>
<protein>
    <submittedName>
        <fullName evidence="9">Cytosine permease</fullName>
    </submittedName>
</protein>
<dbReference type="Proteomes" id="UP000711178">
    <property type="component" value="Unassembled WGS sequence"/>
</dbReference>
<dbReference type="RefSeq" id="WP_043572112.1">
    <property type="nucleotide sequence ID" value="NZ_CP142381.1"/>
</dbReference>
<evidence type="ECO:0000313" key="9">
    <source>
        <dbReference type="EMBL" id="MBW8288036.1"/>
    </source>
</evidence>
<dbReference type="InterPro" id="IPR026030">
    <property type="entry name" value="Pur-cyt_permease_Fcy2/21/22"/>
</dbReference>
<keyword evidence="3 7" id="KW-0813">Transport</keyword>
<feature type="transmembrane region" description="Helical" evidence="8">
    <location>
        <begin position="166"/>
        <end position="184"/>
    </location>
</feature>
<feature type="transmembrane region" description="Helical" evidence="8">
    <location>
        <begin position="235"/>
        <end position="260"/>
    </location>
</feature>
<evidence type="ECO:0000256" key="6">
    <source>
        <dbReference type="ARBA" id="ARBA00023136"/>
    </source>
</evidence>
<feature type="transmembrane region" description="Helical" evidence="8">
    <location>
        <begin position="359"/>
        <end position="382"/>
    </location>
</feature>
<accession>A0ABS7FD79</accession>
<name>A0ABS7FD79_9NEIS</name>
<evidence type="ECO:0000256" key="5">
    <source>
        <dbReference type="ARBA" id="ARBA00022989"/>
    </source>
</evidence>
<dbReference type="PANTHER" id="PTHR31806:SF1">
    <property type="entry name" value="PURINE-CYTOSINE PERMEASE FCY2-RELATED"/>
    <property type="match status" value="1"/>
</dbReference>
<feature type="transmembrane region" description="Helical" evidence="8">
    <location>
        <begin position="99"/>
        <end position="120"/>
    </location>
</feature>
<keyword evidence="4 8" id="KW-0812">Transmembrane</keyword>
<evidence type="ECO:0000256" key="1">
    <source>
        <dbReference type="ARBA" id="ARBA00004141"/>
    </source>
</evidence>
<reference evidence="9 10" key="1">
    <citation type="submission" date="2021-05" db="EMBL/GenBank/DDBJ databases">
        <title>Draft Whole Genome Sequencing Of Biosensor Chromobacterium violaceum Strain CV026 Reveals A Regulatory RNA In Chromobacterium violaceum Phenotype Regulatory Network.</title>
        <authorList>
            <person name="Hong K.W."/>
            <person name="Chan K.G."/>
            <person name="Chang C.-Y."/>
        </authorList>
    </citation>
    <scope>NUCLEOTIDE SEQUENCE [LARGE SCALE GENOMIC DNA]</scope>
    <source>
        <strain evidence="9 10">ATCC 31532</strain>
    </source>
</reference>
<feature type="transmembrane region" description="Helical" evidence="8">
    <location>
        <begin position="33"/>
        <end position="53"/>
    </location>
</feature>
<gene>
    <name evidence="9" type="ORF">KIF53_10405</name>
</gene>
<dbReference type="EMBL" id="JAHDTB010000007">
    <property type="protein sequence ID" value="MBW8288036.1"/>
    <property type="molecule type" value="Genomic_DNA"/>
</dbReference>
<evidence type="ECO:0000256" key="2">
    <source>
        <dbReference type="ARBA" id="ARBA00008974"/>
    </source>
</evidence>
<keyword evidence="5 8" id="KW-1133">Transmembrane helix</keyword>
<dbReference type="PIRSF" id="PIRSF002744">
    <property type="entry name" value="Pur-cyt_permease"/>
    <property type="match status" value="1"/>
</dbReference>
<organism evidence="9 10">
    <name type="scientific">Chromobacterium subtsugae</name>
    <dbReference type="NCBI Taxonomy" id="251747"/>
    <lineage>
        <taxon>Bacteria</taxon>
        <taxon>Pseudomonadati</taxon>
        <taxon>Pseudomonadota</taxon>
        <taxon>Betaproteobacteria</taxon>
        <taxon>Neisseriales</taxon>
        <taxon>Chromobacteriaceae</taxon>
        <taxon>Chromobacterium</taxon>
    </lineage>
</organism>
<evidence type="ECO:0000256" key="7">
    <source>
        <dbReference type="PIRNR" id="PIRNR002744"/>
    </source>
</evidence>
<proteinExistence type="inferred from homology"/>
<feature type="transmembrane region" description="Helical" evidence="8">
    <location>
        <begin position="59"/>
        <end position="79"/>
    </location>
</feature>
<dbReference type="Pfam" id="PF02133">
    <property type="entry name" value="Transp_cyt_pur"/>
    <property type="match status" value="1"/>
</dbReference>
<comment type="caution">
    <text evidence="9">The sequence shown here is derived from an EMBL/GenBank/DDBJ whole genome shotgun (WGS) entry which is preliminary data.</text>
</comment>
<dbReference type="InterPro" id="IPR001248">
    <property type="entry name" value="Pur-cyt_permease"/>
</dbReference>
<sequence length="468" mass="49103">MQASRQRQAGLIERRSIDFIPEDERHGRVFSQFTLWLAANLQITAVMTGALAVVLGGDVFWSIAGLLLGQAMGGTVMALHGAQGPRLGLPQMVASRAQFGIKGAVLPLALACVMYLGFNATGMVLSGQALGQLLSISDRAGIVLFALTVLAAAALGYRAIHKLGRYASALGLLAFLYLFVRLAAGVDLPALALTHKHFDPAAFLTAVSLSASWQIAFAPYVSDYSRYLPSATSPFWTALAIGLGSGLGAQIAMSLGVLVAAVGGAAFRGHEVAYFVGLGASGAIASGLFFCVAFGKVTISTLNAYGGFMCCSAIASSLGGAQATIGQRRRWATVAAMVLASACIAILAQHGFLSLFKSFLLFLLAFFTPWSAINLVDFYLIAGGKADAAALADPQGRYAGCDWTGMGVYLAGILLQLPFIDCAFFTGPVAKLLGGADISWLVGWLAPAALYYWLRRPQRRHVVSGAMR</sequence>
<dbReference type="Gene3D" id="1.10.4160.10">
    <property type="entry name" value="Hydantoin permease"/>
    <property type="match status" value="1"/>
</dbReference>
<comment type="subcellular location">
    <subcellularLocation>
        <location evidence="1">Membrane</location>
        <topology evidence="1">Multi-pass membrane protein</topology>
    </subcellularLocation>
</comment>
<evidence type="ECO:0000256" key="4">
    <source>
        <dbReference type="ARBA" id="ARBA00022692"/>
    </source>
</evidence>
<keyword evidence="6 7" id="KW-0472">Membrane</keyword>
<evidence type="ECO:0000256" key="3">
    <source>
        <dbReference type="ARBA" id="ARBA00022448"/>
    </source>
</evidence>
<feature type="transmembrane region" description="Helical" evidence="8">
    <location>
        <begin position="438"/>
        <end position="454"/>
    </location>
</feature>
<comment type="similarity">
    <text evidence="2 7">Belongs to the purine-cytosine permease (2.A.39) family.</text>
</comment>
<feature type="transmembrane region" description="Helical" evidence="8">
    <location>
        <begin position="272"/>
        <end position="295"/>
    </location>
</feature>
<feature type="transmembrane region" description="Helical" evidence="8">
    <location>
        <begin position="403"/>
        <end position="426"/>
    </location>
</feature>
<evidence type="ECO:0000313" key="10">
    <source>
        <dbReference type="Proteomes" id="UP000711178"/>
    </source>
</evidence>
<evidence type="ECO:0000256" key="8">
    <source>
        <dbReference type="SAM" id="Phobius"/>
    </source>
</evidence>